<evidence type="ECO:0000313" key="2">
    <source>
        <dbReference type="EMBL" id="CAI6336281.1"/>
    </source>
</evidence>
<dbReference type="Proteomes" id="UP001152607">
    <property type="component" value="Unassembled WGS sequence"/>
</dbReference>
<protein>
    <recommendedName>
        <fullName evidence="1">N-acetyltransferase domain-containing protein</fullName>
    </recommendedName>
</protein>
<dbReference type="InterPro" id="IPR000182">
    <property type="entry name" value="GNAT_dom"/>
</dbReference>
<sequence>MANVANAYRSKSLVYRAVEDNEEDKVFLHSLLLDPQSFHQNNYDDLLRPINRKTSDLHLKYKEPTRLIHVLICLPANDGEISDQDDAGSSAKQPVPIGSLNLHGVKEGQRHHRTLDIGILIATEYQGRGYGSEAIEWILNWGFEVAGLHRIGLQSASFNTGAIKLWKKLGFQHDGNDREAVWFNGGWHDEARFSMLESEWRAKVKLETAA</sequence>
<evidence type="ECO:0000259" key="1">
    <source>
        <dbReference type="PROSITE" id="PS51186"/>
    </source>
</evidence>
<proteinExistence type="predicted"/>
<dbReference type="Gene3D" id="3.40.630.30">
    <property type="match status" value="1"/>
</dbReference>
<organism evidence="2 3">
    <name type="scientific">Periconia digitata</name>
    <dbReference type="NCBI Taxonomy" id="1303443"/>
    <lineage>
        <taxon>Eukaryota</taxon>
        <taxon>Fungi</taxon>
        <taxon>Dikarya</taxon>
        <taxon>Ascomycota</taxon>
        <taxon>Pezizomycotina</taxon>
        <taxon>Dothideomycetes</taxon>
        <taxon>Pleosporomycetidae</taxon>
        <taxon>Pleosporales</taxon>
        <taxon>Massarineae</taxon>
        <taxon>Periconiaceae</taxon>
        <taxon>Periconia</taxon>
    </lineage>
</organism>
<feature type="domain" description="N-acetyltransferase" evidence="1">
    <location>
        <begin position="45"/>
        <end position="196"/>
    </location>
</feature>
<name>A0A9W4UJZ4_9PLEO</name>
<reference evidence="2" key="1">
    <citation type="submission" date="2023-01" db="EMBL/GenBank/DDBJ databases">
        <authorList>
            <person name="Van Ghelder C."/>
            <person name="Rancurel C."/>
        </authorList>
    </citation>
    <scope>NUCLEOTIDE SEQUENCE</scope>
    <source>
        <strain evidence="2">CNCM I-4278</strain>
    </source>
</reference>
<dbReference type="SUPFAM" id="SSF55729">
    <property type="entry name" value="Acyl-CoA N-acyltransferases (Nat)"/>
    <property type="match status" value="1"/>
</dbReference>
<gene>
    <name evidence="2" type="ORF">PDIGIT_LOCUS9375</name>
</gene>
<dbReference type="OrthoDB" id="64477at2759"/>
<dbReference type="PROSITE" id="PS51186">
    <property type="entry name" value="GNAT"/>
    <property type="match status" value="1"/>
</dbReference>
<dbReference type="InterPro" id="IPR016181">
    <property type="entry name" value="Acyl_CoA_acyltransferase"/>
</dbReference>
<dbReference type="AlphaFoldDB" id="A0A9W4UJZ4"/>
<accession>A0A9W4UJZ4</accession>
<keyword evidence="3" id="KW-1185">Reference proteome</keyword>
<evidence type="ECO:0000313" key="3">
    <source>
        <dbReference type="Proteomes" id="UP001152607"/>
    </source>
</evidence>
<dbReference type="GO" id="GO:0016747">
    <property type="term" value="F:acyltransferase activity, transferring groups other than amino-acyl groups"/>
    <property type="evidence" value="ECO:0007669"/>
    <property type="project" value="InterPro"/>
</dbReference>
<dbReference type="PANTHER" id="PTHR43415">
    <property type="entry name" value="SPERMIDINE N(1)-ACETYLTRANSFERASE"/>
    <property type="match status" value="1"/>
</dbReference>
<dbReference type="Pfam" id="PF13302">
    <property type="entry name" value="Acetyltransf_3"/>
    <property type="match status" value="1"/>
</dbReference>
<comment type="caution">
    <text evidence="2">The sequence shown here is derived from an EMBL/GenBank/DDBJ whole genome shotgun (WGS) entry which is preliminary data.</text>
</comment>
<dbReference type="PANTHER" id="PTHR43415:SF3">
    <property type="entry name" value="GNAT-FAMILY ACETYLTRANSFERASE"/>
    <property type="match status" value="1"/>
</dbReference>
<dbReference type="EMBL" id="CAOQHR010000006">
    <property type="protein sequence ID" value="CAI6336281.1"/>
    <property type="molecule type" value="Genomic_DNA"/>
</dbReference>